<dbReference type="AlphaFoldDB" id="A0AAW0AMP5"/>
<organism evidence="4 5">
    <name type="scientific">Favolaschia claudopus</name>
    <dbReference type="NCBI Taxonomy" id="2862362"/>
    <lineage>
        <taxon>Eukaryota</taxon>
        <taxon>Fungi</taxon>
        <taxon>Dikarya</taxon>
        <taxon>Basidiomycota</taxon>
        <taxon>Agaricomycotina</taxon>
        <taxon>Agaricomycetes</taxon>
        <taxon>Agaricomycetidae</taxon>
        <taxon>Agaricales</taxon>
        <taxon>Marasmiineae</taxon>
        <taxon>Mycenaceae</taxon>
        <taxon>Favolaschia</taxon>
    </lineage>
</organism>
<feature type="transmembrane region" description="Helical" evidence="2">
    <location>
        <begin position="222"/>
        <end position="243"/>
    </location>
</feature>
<protein>
    <recommendedName>
        <fullName evidence="3">DUF6534 domain-containing protein</fullName>
    </recommendedName>
</protein>
<evidence type="ECO:0000256" key="1">
    <source>
        <dbReference type="SAM" id="MobiDB-lite"/>
    </source>
</evidence>
<accession>A0AAW0AMP5</accession>
<proteinExistence type="predicted"/>
<feature type="compositionally biased region" description="Polar residues" evidence="1">
    <location>
        <begin position="282"/>
        <end position="291"/>
    </location>
</feature>
<keyword evidence="2" id="KW-0812">Transmembrane</keyword>
<gene>
    <name evidence="4" type="ORF">R3P38DRAFT_1456621</name>
</gene>
<feature type="domain" description="DUF6534" evidence="3">
    <location>
        <begin position="159"/>
        <end position="241"/>
    </location>
</feature>
<feature type="transmembrane region" description="Helical" evidence="2">
    <location>
        <begin position="152"/>
        <end position="173"/>
    </location>
</feature>
<name>A0AAW0AMP5_9AGAR</name>
<feature type="transmembrane region" description="Helical" evidence="2">
    <location>
        <begin position="12"/>
        <end position="29"/>
    </location>
</feature>
<evidence type="ECO:0000313" key="5">
    <source>
        <dbReference type="Proteomes" id="UP001362999"/>
    </source>
</evidence>
<feature type="transmembrane region" description="Helical" evidence="2">
    <location>
        <begin position="41"/>
        <end position="69"/>
    </location>
</feature>
<sequence>MEADDPTSNVVYLAASWLNIFLYTWELVLCHRYFKRPNRPFWYKIAVTGLVFFDTLCTLTICVNISILVLNLFSNGGSAPLAPTSISIVLTYCSAAIEQAILTHMFYSLSRNIFITSILALLVVGHIGLSIATAVIILVLDSVLNLAVTMTEASAIVCAATDISIAIALGHGVWKSLSPTDIIPARNSFARRFFLLCVSSGTIVASNTLVMMILLLHGGPAFSFFFFWQGRVYSLTLLANFLVGIHFRWENDTALIMTSGSQQDRRTSRITGVVFDPVYGSHTESGTSHHVTTPLGDADRKVAPTPCAPQPYNYNLEDELTQLERRHTQSVP</sequence>
<dbReference type="InterPro" id="IPR045339">
    <property type="entry name" value="DUF6534"/>
</dbReference>
<feature type="region of interest" description="Disordered" evidence="1">
    <location>
        <begin position="281"/>
        <end position="314"/>
    </location>
</feature>
<evidence type="ECO:0000313" key="4">
    <source>
        <dbReference type="EMBL" id="KAK7014025.1"/>
    </source>
</evidence>
<feature type="transmembrane region" description="Helical" evidence="2">
    <location>
        <begin position="113"/>
        <end position="140"/>
    </location>
</feature>
<dbReference type="Proteomes" id="UP001362999">
    <property type="component" value="Unassembled WGS sequence"/>
</dbReference>
<feature type="transmembrane region" description="Helical" evidence="2">
    <location>
        <begin position="81"/>
        <end position="101"/>
    </location>
</feature>
<keyword evidence="5" id="KW-1185">Reference proteome</keyword>
<evidence type="ECO:0000256" key="2">
    <source>
        <dbReference type="SAM" id="Phobius"/>
    </source>
</evidence>
<keyword evidence="2" id="KW-1133">Transmembrane helix</keyword>
<dbReference type="Pfam" id="PF20152">
    <property type="entry name" value="DUF6534"/>
    <property type="match status" value="1"/>
</dbReference>
<comment type="caution">
    <text evidence="4">The sequence shown here is derived from an EMBL/GenBank/DDBJ whole genome shotgun (WGS) entry which is preliminary data.</text>
</comment>
<reference evidence="4 5" key="1">
    <citation type="journal article" date="2024" name="J Genomics">
        <title>Draft genome sequencing and assembly of Favolaschia claudopus CIRM-BRFM 2984 isolated from oak limbs.</title>
        <authorList>
            <person name="Navarro D."/>
            <person name="Drula E."/>
            <person name="Chaduli D."/>
            <person name="Cazenave R."/>
            <person name="Ahrendt S."/>
            <person name="Wang J."/>
            <person name="Lipzen A."/>
            <person name="Daum C."/>
            <person name="Barry K."/>
            <person name="Grigoriev I.V."/>
            <person name="Favel A."/>
            <person name="Rosso M.N."/>
            <person name="Martin F."/>
        </authorList>
    </citation>
    <scope>NUCLEOTIDE SEQUENCE [LARGE SCALE GENOMIC DNA]</scope>
    <source>
        <strain evidence="4 5">CIRM-BRFM 2984</strain>
    </source>
</reference>
<feature type="transmembrane region" description="Helical" evidence="2">
    <location>
        <begin position="193"/>
        <end position="216"/>
    </location>
</feature>
<keyword evidence="2" id="KW-0472">Membrane</keyword>
<evidence type="ECO:0000259" key="3">
    <source>
        <dbReference type="Pfam" id="PF20152"/>
    </source>
</evidence>
<dbReference type="EMBL" id="JAWWNJ010000058">
    <property type="protein sequence ID" value="KAK7014025.1"/>
    <property type="molecule type" value="Genomic_DNA"/>
</dbReference>